<dbReference type="CDD" id="cd09088">
    <property type="entry name" value="Ape2-like_AP-endo"/>
    <property type="match status" value="1"/>
</dbReference>
<evidence type="ECO:0000256" key="3">
    <source>
        <dbReference type="ARBA" id="ARBA00022801"/>
    </source>
</evidence>
<dbReference type="InterPro" id="IPR005135">
    <property type="entry name" value="Endo/exonuclease/phosphatase"/>
</dbReference>
<keyword evidence="6" id="KW-0539">Nucleus</keyword>
<evidence type="ECO:0000259" key="13">
    <source>
        <dbReference type="PROSITE" id="PS51999"/>
    </source>
</evidence>
<keyword evidence="1 8" id="KW-0479">Metal-binding</keyword>
<feature type="region of interest" description="Disordered" evidence="12">
    <location>
        <begin position="359"/>
        <end position="415"/>
    </location>
</feature>
<feature type="binding site" evidence="8">
    <location>
        <position position="11"/>
    </location>
    <ligand>
        <name>Mg(2+)</name>
        <dbReference type="ChEBI" id="CHEBI:18420"/>
        <label>1</label>
    </ligand>
</feature>
<keyword evidence="15" id="KW-1185">Reference proteome</keyword>
<evidence type="ECO:0000313" key="15">
    <source>
        <dbReference type="Proteomes" id="UP000694044"/>
    </source>
</evidence>
<feature type="domain" description="GRF-type" evidence="13">
    <location>
        <begin position="458"/>
        <end position="506"/>
    </location>
</feature>
<feature type="binding site" evidence="8">
    <location>
        <position position="302"/>
    </location>
    <ligand>
        <name>Mg(2+)</name>
        <dbReference type="ChEBI" id="CHEBI:18420"/>
        <label>1</label>
    </ligand>
</feature>
<keyword evidence="14" id="KW-0456">Lyase</keyword>
<feature type="active site" description="Proton acceptor" evidence="7">
    <location>
        <position position="303"/>
    </location>
</feature>
<dbReference type="PROSITE" id="PS00726">
    <property type="entry name" value="AP_NUCLEASE_F1_1"/>
    <property type="match status" value="1"/>
</dbReference>
<evidence type="ECO:0000256" key="12">
    <source>
        <dbReference type="SAM" id="MobiDB-lite"/>
    </source>
</evidence>
<evidence type="ECO:0000256" key="6">
    <source>
        <dbReference type="ARBA" id="ARBA00023242"/>
    </source>
</evidence>
<dbReference type="GO" id="GO:0005634">
    <property type="term" value="C:nucleus"/>
    <property type="evidence" value="ECO:0007669"/>
    <property type="project" value="TreeGrafter"/>
</dbReference>
<feature type="compositionally biased region" description="Polar residues" evidence="12">
    <location>
        <begin position="384"/>
        <end position="396"/>
    </location>
</feature>
<dbReference type="PROSITE" id="PS51435">
    <property type="entry name" value="AP_NUCLEASE_F1_4"/>
    <property type="match status" value="1"/>
</dbReference>
<feature type="active site" evidence="7">
    <location>
        <position position="141"/>
    </location>
</feature>
<feature type="compositionally biased region" description="Polar residues" evidence="12">
    <location>
        <begin position="359"/>
        <end position="374"/>
    </location>
</feature>
<reference evidence="14" key="1">
    <citation type="submission" date="2021-02" db="EMBL/GenBank/DDBJ databases">
        <authorList>
            <person name="Palmer J.M."/>
        </authorList>
    </citation>
    <scope>NUCLEOTIDE SEQUENCE</scope>
    <source>
        <strain evidence="14">SCRP734</strain>
    </source>
</reference>
<dbReference type="Pfam" id="PF06839">
    <property type="entry name" value="Zn_ribbon_GRF"/>
    <property type="match status" value="1"/>
</dbReference>
<dbReference type="NCBIfam" id="TIGR00633">
    <property type="entry name" value="xth"/>
    <property type="match status" value="1"/>
</dbReference>
<feature type="binding site" evidence="8">
    <location>
        <position position="182"/>
    </location>
    <ligand>
        <name>Mg(2+)</name>
        <dbReference type="ChEBI" id="CHEBI:18420"/>
        <label>1</label>
    </ligand>
</feature>
<dbReference type="Pfam" id="PF03372">
    <property type="entry name" value="Exo_endo_phos"/>
    <property type="match status" value="1"/>
</dbReference>
<dbReference type="GO" id="GO:0008270">
    <property type="term" value="F:zinc ion binding"/>
    <property type="evidence" value="ECO:0007669"/>
    <property type="project" value="UniProtKB-KW"/>
</dbReference>
<dbReference type="GO" id="GO:0008311">
    <property type="term" value="F:double-stranded DNA 3'-5' DNA exonuclease activity"/>
    <property type="evidence" value="ECO:0007669"/>
    <property type="project" value="TreeGrafter"/>
</dbReference>
<dbReference type="PANTHER" id="PTHR22748">
    <property type="entry name" value="AP ENDONUCLEASE"/>
    <property type="match status" value="1"/>
</dbReference>
<keyword evidence="11" id="KW-0227">DNA damage</keyword>
<gene>
    <name evidence="14" type="primary">APEX2</name>
    <name evidence="14" type="ORF">PHYPSEUDO_014492</name>
</gene>
<dbReference type="InterPro" id="IPR020847">
    <property type="entry name" value="AP_endonuclease_F1_BS"/>
</dbReference>
<keyword evidence="2 10" id="KW-0863">Zinc-finger</keyword>
<dbReference type="GO" id="GO:0008081">
    <property type="term" value="F:phosphoric diester hydrolase activity"/>
    <property type="evidence" value="ECO:0007669"/>
    <property type="project" value="TreeGrafter"/>
</dbReference>
<dbReference type="EMBL" id="JAGDFM010000082">
    <property type="protein sequence ID" value="KAG7387313.1"/>
    <property type="molecule type" value="Genomic_DNA"/>
</dbReference>
<name>A0A8T1W598_9STRA</name>
<dbReference type="PANTHER" id="PTHR22748:SF4">
    <property type="entry name" value="DNA-(APURINIC OR APYRIMIDINIC SITE) ENDONUCLEASE 2"/>
    <property type="match status" value="1"/>
</dbReference>
<dbReference type="InterPro" id="IPR010666">
    <property type="entry name" value="Znf_GRF"/>
</dbReference>
<dbReference type="Proteomes" id="UP000694044">
    <property type="component" value="Unassembled WGS sequence"/>
</dbReference>
<feature type="site" description="Important for catalytic activity" evidence="9">
    <location>
        <position position="277"/>
    </location>
</feature>
<comment type="caution">
    <text evidence="14">The sequence shown here is derived from an EMBL/GenBank/DDBJ whole genome shotgun (WGS) entry which is preliminary data.</text>
</comment>
<keyword evidence="8" id="KW-0464">Manganese</keyword>
<feature type="site" description="Interaction with DNA substrate" evidence="9">
    <location>
        <position position="303"/>
    </location>
</feature>
<evidence type="ECO:0000313" key="14">
    <source>
        <dbReference type="EMBL" id="KAG7387313.1"/>
    </source>
</evidence>
<organism evidence="14 15">
    <name type="scientific">Phytophthora pseudosyringae</name>
    <dbReference type="NCBI Taxonomy" id="221518"/>
    <lineage>
        <taxon>Eukaryota</taxon>
        <taxon>Sar</taxon>
        <taxon>Stramenopiles</taxon>
        <taxon>Oomycota</taxon>
        <taxon>Peronosporomycetes</taxon>
        <taxon>Peronosporales</taxon>
        <taxon>Peronosporaceae</taxon>
        <taxon>Phytophthora</taxon>
    </lineage>
</organism>
<evidence type="ECO:0000256" key="10">
    <source>
        <dbReference type="PROSITE-ProRule" id="PRU01343"/>
    </source>
</evidence>
<evidence type="ECO:0000256" key="1">
    <source>
        <dbReference type="ARBA" id="ARBA00022723"/>
    </source>
</evidence>
<keyword evidence="3" id="KW-0378">Hydrolase</keyword>
<dbReference type="GO" id="GO:0003906">
    <property type="term" value="F:DNA-(apurinic or apyrimidinic site) endonuclease activity"/>
    <property type="evidence" value="ECO:0007669"/>
    <property type="project" value="TreeGrafter"/>
</dbReference>
<keyword evidence="11" id="KW-0234">DNA repair</keyword>
<feature type="active site" description="Proton donor/acceptor" evidence="7">
    <location>
        <position position="180"/>
    </location>
</feature>
<feature type="binding site" evidence="8">
    <location>
        <position position="303"/>
    </location>
    <ligand>
        <name>Mg(2+)</name>
        <dbReference type="ChEBI" id="CHEBI:18420"/>
        <label>1</label>
    </ligand>
</feature>
<dbReference type="InterPro" id="IPR004808">
    <property type="entry name" value="AP_endonuc_1"/>
</dbReference>
<feature type="binding site" evidence="8">
    <location>
        <position position="180"/>
    </location>
    <ligand>
        <name>Mg(2+)</name>
        <dbReference type="ChEBI" id="CHEBI:18420"/>
        <label>1</label>
    </ligand>
</feature>
<proteinExistence type="inferred from homology"/>
<evidence type="ECO:0000256" key="5">
    <source>
        <dbReference type="ARBA" id="ARBA00022842"/>
    </source>
</evidence>
<feature type="binding site" evidence="8">
    <location>
        <position position="42"/>
    </location>
    <ligand>
        <name>Mg(2+)</name>
        <dbReference type="ChEBI" id="CHEBI:18420"/>
        <label>1</label>
    </ligand>
</feature>
<dbReference type="GO" id="GO:0003677">
    <property type="term" value="F:DNA binding"/>
    <property type="evidence" value="ECO:0007669"/>
    <property type="project" value="InterPro"/>
</dbReference>
<evidence type="ECO:0000256" key="8">
    <source>
        <dbReference type="PIRSR" id="PIRSR604808-2"/>
    </source>
</evidence>
<sequence>MKRELRLVTWNVNGLRAVLQRLELRLQQFLESLEADIVCLQETKMTRLELDEDLVRPPGFDAFYSFCRHRGGYSGVVTFVKSDLPTVAAEEGLTGLRQTEDSVGHFGSLHHELPSKLVNDLEAEGRCIITDHQAFVLLNTYCPALASADRLEYKLQFHALLEDRVRALRAANKHVIVVGDINIAHREIDHCDPDAHRAGGSSFGDHPCRRWMDSFLGSPEEKGQASPSERNSEIAMNGATTGMIDTFRHLHPNQAKAFTCWNTQTGARQTNYGTRIDYIFVDSPFLECISSCSIEGKRLGSDHCPVVMSCTVDLETYSNTSLRIAAALCAKNFVEFSGTQQSIKSFVVRSNNTIDAENDSTQAFTFPERSSSGVSRPKKRRNRGQQSITSFFSQTGTKRKSPPSDKKPWPEESSSVYQQMLSGGVRIVEKAANRKPVEEGKLEWAQVLSGRPSPTPLCYCGQSTVLRSVLKANKNWGRKFYVCTKPAGEKGNPDARCDFFKWADNKAKKPRAQKQSCSSTQPLL</sequence>
<dbReference type="AlphaFoldDB" id="A0A8T1W598"/>
<dbReference type="EC" id="3.1.-.-" evidence="11"/>
<evidence type="ECO:0000256" key="9">
    <source>
        <dbReference type="PIRSR" id="PIRSR604808-3"/>
    </source>
</evidence>
<evidence type="ECO:0000256" key="2">
    <source>
        <dbReference type="ARBA" id="ARBA00022771"/>
    </source>
</evidence>
<dbReference type="PROSITE" id="PS51999">
    <property type="entry name" value="ZF_GRF"/>
    <property type="match status" value="1"/>
</dbReference>
<dbReference type="GO" id="GO:0016829">
    <property type="term" value="F:lyase activity"/>
    <property type="evidence" value="ECO:0007669"/>
    <property type="project" value="UniProtKB-KW"/>
</dbReference>
<evidence type="ECO:0000256" key="7">
    <source>
        <dbReference type="PIRSR" id="PIRSR604808-1"/>
    </source>
</evidence>
<dbReference type="GO" id="GO:0006284">
    <property type="term" value="P:base-excision repair"/>
    <property type="evidence" value="ECO:0007669"/>
    <property type="project" value="TreeGrafter"/>
</dbReference>
<keyword evidence="4" id="KW-0862">Zinc</keyword>
<feature type="site" description="Transition state stabilizer" evidence="9">
    <location>
        <position position="182"/>
    </location>
</feature>
<keyword evidence="5 8" id="KW-0460">Magnesium</keyword>
<evidence type="ECO:0000256" key="11">
    <source>
        <dbReference type="RuleBase" id="RU362131"/>
    </source>
</evidence>
<comment type="similarity">
    <text evidence="11">Belongs to the DNA repair enzymes AP/ExoA family.</text>
</comment>
<comment type="cofactor">
    <cofactor evidence="8 11">
        <name>Mg(2+)</name>
        <dbReference type="ChEBI" id="CHEBI:18420"/>
    </cofactor>
    <cofactor evidence="8 11">
        <name>Mn(2+)</name>
        <dbReference type="ChEBI" id="CHEBI:29035"/>
    </cofactor>
    <text evidence="8 11">Probably binds two magnesium or manganese ions per subunit.</text>
</comment>
<evidence type="ECO:0000256" key="4">
    <source>
        <dbReference type="ARBA" id="ARBA00022833"/>
    </source>
</evidence>
<protein>
    <recommendedName>
        <fullName evidence="11">DNA-(apurinic or apyrimidinic site) endonuclease</fullName>
        <ecNumber evidence="11">3.1.-.-</ecNumber>
    </recommendedName>
</protein>
<accession>A0A8T1W598</accession>
<dbReference type="OrthoDB" id="391817at2759"/>